<dbReference type="PANTHER" id="PTHR42808">
    <property type="entry name" value="HYDROXYSTEROID DEHYDROGENASE-LIKE PROTEIN 2"/>
    <property type="match status" value="1"/>
</dbReference>
<dbReference type="PRINTS" id="PR00081">
    <property type="entry name" value="GDHRDH"/>
</dbReference>
<sequence>MTQTTSPQGHSASEATLSGRTVLISGGSRGIGHSIAVRLARAGANLVLLAKTDTPHPKLEGTVHTAVADVEAAGGQGLAVVGDIRHDEDVEAAVTAAVERFGGIDVVINNASAIDLRPTEALDMKRYDLMQDINARGSFALSKAAIPHLRTSASQEGWTPRILTLSPPLNLDPKWFGRHLGYTMSKYAMSMTTLGLAAELGPEGITVNSLWPATLIETAAIANLPGGEKMLAGSRKPQIMADAAYALISGSADFGGELSSPFLTDEQVLAAAGITDLSSYAVTPGTELVPDIFL</sequence>
<evidence type="ECO:0000313" key="3">
    <source>
        <dbReference type="Proteomes" id="UP001500368"/>
    </source>
</evidence>
<name>A0ABP9FP67_9MICC</name>
<evidence type="ECO:0000313" key="2">
    <source>
        <dbReference type="EMBL" id="GAA4911491.1"/>
    </source>
</evidence>
<organism evidence="2 3">
    <name type="scientific">Nesterenkonia rhizosphaerae</name>
    <dbReference type="NCBI Taxonomy" id="1348272"/>
    <lineage>
        <taxon>Bacteria</taxon>
        <taxon>Bacillati</taxon>
        <taxon>Actinomycetota</taxon>
        <taxon>Actinomycetes</taxon>
        <taxon>Micrococcales</taxon>
        <taxon>Micrococcaceae</taxon>
        <taxon>Nesterenkonia</taxon>
    </lineage>
</organism>
<proteinExistence type="predicted"/>
<evidence type="ECO:0000259" key="1">
    <source>
        <dbReference type="SMART" id="SM00822"/>
    </source>
</evidence>
<dbReference type="PANTHER" id="PTHR42808:SF3">
    <property type="entry name" value="HYDROXYSTEROID DEHYDROGENASE-LIKE PROTEIN 2"/>
    <property type="match status" value="1"/>
</dbReference>
<dbReference type="InterPro" id="IPR051935">
    <property type="entry name" value="HSDL2"/>
</dbReference>
<dbReference type="Proteomes" id="UP001500368">
    <property type="component" value="Unassembled WGS sequence"/>
</dbReference>
<gene>
    <name evidence="2" type="ORF">GCM10025790_02400</name>
</gene>
<dbReference type="RefSeq" id="WP_345476299.1">
    <property type="nucleotide sequence ID" value="NZ_BAABLW010000001.1"/>
</dbReference>
<protein>
    <submittedName>
        <fullName evidence="2">NAD(P)-dependent oxidoreductase</fullName>
    </submittedName>
</protein>
<dbReference type="SUPFAM" id="SSF51735">
    <property type="entry name" value="NAD(P)-binding Rossmann-fold domains"/>
    <property type="match status" value="1"/>
</dbReference>
<dbReference type="NCBIfam" id="NF006133">
    <property type="entry name" value="PRK08278.1"/>
    <property type="match status" value="1"/>
</dbReference>
<dbReference type="InterPro" id="IPR036291">
    <property type="entry name" value="NAD(P)-bd_dom_sf"/>
</dbReference>
<reference evidence="3" key="1">
    <citation type="journal article" date="2019" name="Int. J. Syst. Evol. Microbiol.">
        <title>The Global Catalogue of Microorganisms (GCM) 10K type strain sequencing project: providing services to taxonomists for standard genome sequencing and annotation.</title>
        <authorList>
            <consortium name="The Broad Institute Genomics Platform"/>
            <consortium name="The Broad Institute Genome Sequencing Center for Infectious Disease"/>
            <person name="Wu L."/>
            <person name="Ma J."/>
        </authorList>
    </citation>
    <scope>NUCLEOTIDE SEQUENCE [LARGE SCALE GENOMIC DNA]</scope>
    <source>
        <strain evidence="3">JCM 19129</strain>
    </source>
</reference>
<dbReference type="Pfam" id="PF00106">
    <property type="entry name" value="adh_short"/>
    <property type="match status" value="1"/>
</dbReference>
<dbReference type="Gene3D" id="3.40.50.720">
    <property type="entry name" value="NAD(P)-binding Rossmann-like Domain"/>
    <property type="match status" value="1"/>
</dbReference>
<dbReference type="InterPro" id="IPR057326">
    <property type="entry name" value="KR_dom"/>
</dbReference>
<dbReference type="SMART" id="SM00822">
    <property type="entry name" value="PKS_KR"/>
    <property type="match status" value="1"/>
</dbReference>
<accession>A0ABP9FP67</accession>
<feature type="domain" description="Ketoreductase" evidence="1">
    <location>
        <begin position="20"/>
        <end position="214"/>
    </location>
</feature>
<keyword evidence="3" id="KW-1185">Reference proteome</keyword>
<dbReference type="InterPro" id="IPR002347">
    <property type="entry name" value="SDR_fam"/>
</dbReference>
<dbReference type="EMBL" id="BAABLW010000001">
    <property type="protein sequence ID" value="GAA4911491.1"/>
    <property type="molecule type" value="Genomic_DNA"/>
</dbReference>
<comment type="caution">
    <text evidence="2">The sequence shown here is derived from an EMBL/GenBank/DDBJ whole genome shotgun (WGS) entry which is preliminary data.</text>
</comment>